<dbReference type="KEGG" id="soe:110796416"/>
<dbReference type="PANTHER" id="PTHR47723:SF20">
    <property type="entry name" value="RNASE H TYPE-1 DOMAIN-CONTAINING PROTEIN"/>
    <property type="match status" value="1"/>
</dbReference>
<feature type="region of interest" description="Disordered" evidence="1">
    <location>
        <begin position="311"/>
        <end position="338"/>
    </location>
</feature>
<evidence type="ECO:0000259" key="2">
    <source>
        <dbReference type="Pfam" id="PF13456"/>
    </source>
</evidence>
<dbReference type="Gene3D" id="3.30.420.10">
    <property type="entry name" value="Ribonuclease H-like superfamily/Ribonuclease H"/>
    <property type="match status" value="1"/>
</dbReference>
<reference evidence="3" key="1">
    <citation type="journal article" date="2021" name="Nat. Commun.">
        <title>Genomic analyses provide insights into spinach domestication and the genetic basis of agronomic traits.</title>
        <authorList>
            <person name="Cai X."/>
            <person name="Sun X."/>
            <person name="Xu C."/>
            <person name="Sun H."/>
            <person name="Wang X."/>
            <person name="Ge C."/>
            <person name="Zhang Z."/>
            <person name="Wang Q."/>
            <person name="Fei Z."/>
            <person name="Jiao C."/>
            <person name="Wang Q."/>
        </authorList>
    </citation>
    <scope>NUCLEOTIDE SEQUENCE [LARGE SCALE GENOMIC DNA]</scope>
    <source>
        <strain evidence="3">cv. Varoflay</strain>
    </source>
</reference>
<gene>
    <name evidence="4" type="primary">LOC110796416</name>
</gene>
<keyword evidence="3" id="KW-1185">Reference proteome</keyword>
<name>A0A9R0K488_SPIOL</name>
<dbReference type="PANTHER" id="PTHR47723">
    <property type="entry name" value="OS05G0353850 PROTEIN"/>
    <property type="match status" value="1"/>
</dbReference>
<dbReference type="InterPro" id="IPR002156">
    <property type="entry name" value="RNaseH_domain"/>
</dbReference>
<dbReference type="GO" id="GO:0004523">
    <property type="term" value="F:RNA-DNA hybrid ribonuclease activity"/>
    <property type="evidence" value="ECO:0007669"/>
    <property type="project" value="InterPro"/>
</dbReference>
<organism evidence="3 4">
    <name type="scientific">Spinacia oleracea</name>
    <name type="common">Spinach</name>
    <dbReference type="NCBI Taxonomy" id="3562"/>
    <lineage>
        <taxon>Eukaryota</taxon>
        <taxon>Viridiplantae</taxon>
        <taxon>Streptophyta</taxon>
        <taxon>Embryophyta</taxon>
        <taxon>Tracheophyta</taxon>
        <taxon>Spermatophyta</taxon>
        <taxon>Magnoliopsida</taxon>
        <taxon>eudicotyledons</taxon>
        <taxon>Gunneridae</taxon>
        <taxon>Pentapetalae</taxon>
        <taxon>Caryophyllales</taxon>
        <taxon>Chenopodiaceae</taxon>
        <taxon>Chenopodioideae</taxon>
        <taxon>Anserineae</taxon>
        <taxon>Spinacia</taxon>
    </lineage>
</organism>
<sequence>MINKKILLDGFIRILDRLLLNQLTPFNFLLPPNSMLLTQVSIGKIFGKLKHLLNIKCFCGIAVMESCMWLKIYLQSWILFLLFVVDVRDNGKTTIRMLAHAKHVWTAPSSGYLKLNTDGTWSAHNIVGGGGVFRRSSGTWFMGFSSKFNASTPLTAELYAIREGLIMAIEYKVDKLELETDALSLMKMLNTMDNHYHHELSPVLNDVASLMKRFTSLTVHHIPRARNLVSHSLAAYSISMVVGHKVYADVPPFSRIAYHGDLQGLVRTFASQGETPQVIDVDADPSKLTADPPNSTQIMFGSIPATISMDTKASGSANAKDTNPADGSKGAGTSSTNE</sequence>
<dbReference type="InterPro" id="IPR053151">
    <property type="entry name" value="RNase_H-like"/>
</dbReference>
<dbReference type="Pfam" id="PF13456">
    <property type="entry name" value="RVT_3"/>
    <property type="match status" value="1"/>
</dbReference>
<feature type="domain" description="RNase H type-1" evidence="2">
    <location>
        <begin position="116"/>
        <end position="235"/>
    </location>
</feature>
<dbReference type="AlphaFoldDB" id="A0A9R0K488"/>
<dbReference type="Proteomes" id="UP000813463">
    <property type="component" value="Chromosome 3"/>
</dbReference>
<reference evidence="4" key="2">
    <citation type="submission" date="2025-08" db="UniProtKB">
        <authorList>
            <consortium name="RefSeq"/>
        </authorList>
    </citation>
    <scope>IDENTIFICATION</scope>
    <source>
        <tissue evidence="4">Leaf</tissue>
    </source>
</reference>
<protein>
    <recommendedName>
        <fullName evidence="2">RNase H type-1 domain-containing protein</fullName>
    </recommendedName>
</protein>
<dbReference type="GeneID" id="110796416"/>
<dbReference type="RefSeq" id="XP_021857168.2">
    <property type="nucleotide sequence ID" value="XM_022001476.2"/>
</dbReference>
<proteinExistence type="predicted"/>
<feature type="compositionally biased region" description="Polar residues" evidence="1">
    <location>
        <begin position="311"/>
        <end position="321"/>
    </location>
</feature>
<dbReference type="InterPro" id="IPR044730">
    <property type="entry name" value="RNase_H-like_dom_plant"/>
</dbReference>
<accession>A0A9R0K488</accession>
<dbReference type="InterPro" id="IPR012337">
    <property type="entry name" value="RNaseH-like_sf"/>
</dbReference>
<dbReference type="SUPFAM" id="SSF53098">
    <property type="entry name" value="Ribonuclease H-like"/>
    <property type="match status" value="1"/>
</dbReference>
<dbReference type="CDD" id="cd06222">
    <property type="entry name" value="RNase_H_like"/>
    <property type="match status" value="1"/>
</dbReference>
<dbReference type="InterPro" id="IPR036397">
    <property type="entry name" value="RNaseH_sf"/>
</dbReference>
<dbReference type="GO" id="GO:0003676">
    <property type="term" value="F:nucleic acid binding"/>
    <property type="evidence" value="ECO:0007669"/>
    <property type="project" value="InterPro"/>
</dbReference>
<evidence type="ECO:0000313" key="4">
    <source>
        <dbReference type="RefSeq" id="XP_021857168.2"/>
    </source>
</evidence>
<evidence type="ECO:0000256" key="1">
    <source>
        <dbReference type="SAM" id="MobiDB-lite"/>
    </source>
</evidence>
<evidence type="ECO:0000313" key="3">
    <source>
        <dbReference type="Proteomes" id="UP000813463"/>
    </source>
</evidence>